<sequence length="523" mass="58970">MNKLLEVKQLSLSFGQGQTVVKPLSFDIYQGEVFALVGESGSGKSVTALSILSLLGESAQLSGEVYLEGQPILNQAKHLLQALRGDQISMIFQEPLSSLNPLHSVEKQISEVLFIHRGLSKQQARKRVLELLDLVGISEPEKRLNSFPHQLSGGQRQRVMIAMALAVEPKLLIADEPTTALDVTIQRQILELIKTLQQKLGMAVLLISHDLNVVRHYADRVAVMKDGELVEVEHTEQLFSNPQHAYTQMLLDSEPVRGELPQAQQECLLQAQQLKVWFPIKRGLLQRTVDHIKAVDGIDFKLHRGETLGVVGESGSGKSTLAQAVLRLIDSEGEIYFKDQSLSQYKMKQMRPLRRYLQIVFQDPFSSLSPRMSVLQIIGEGLQLHFQLKPEQLEQRVAQALQDVGLEPSSMHRYPHEFSGGQRQRISLARALVLKPEVLILDEPTSALDRTVQKQLLELLKKLQVKYNLSYLFISHDLAVVRALCHRVLVMQHGQMIEQGETEQIFSQPKQEYTRRLIEAALI</sequence>
<name>A0ABQ1I095_9ALTE</name>
<dbReference type="NCBIfam" id="NF008453">
    <property type="entry name" value="PRK11308.1"/>
    <property type="match status" value="2"/>
</dbReference>
<comment type="similarity">
    <text evidence="1">Belongs to the ABC transporter superfamily.</text>
</comment>
<dbReference type="CDD" id="cd03257">
    <property type="entry name" value="ABC_NikE_OppD_transporters"/>
    <property type="match status" value="2"/>
</dbReference>
<dbReference type="RefSeq" id="WP_055732324.1">
    <property type="nucleotide sequence ID" value="NZ_BMDY01000005.1"/>
</dbReference>
<keyword evidence="4 6" id="KW-0067">ATP-binding</keyword>
<keyword evidence="3" id="KW-0547">Nucleotide-binding</keyword>
<dbReference type="InterPro" id="IPR017871">
    <property type="entry name" value="ABC_transporter-like_CS"/>
</dbReference>
<accession>A0ABQ1I095</accession>
<dbReference type="SUPFAM" id="SSF52540">
    <property type="entry name" value="P-loop containing nucleoside triphosphate hydrolases"/>
    <property type="match status" value="2"/>
</dbReference>
<dbReference type="Gene3D" id="3.40.50.300">
    <property type="entry name" value="P-loop containing nucleotide triphosphate hydrolases"/>
    <property type="match status" value="2"/>
</dbReference>
<evidence type="ECO:0000313" key="6">
    <source>
        <dbReference type="EMBL" id="GGA99204.1"/>
    </source>
</evidence>
<feature type="domain" description="ABC transporter" evidence="5">
    <location>
        <begin position="280"/>
        <end position="518"/>
    </location>
</feature>
<evidence type="ECO:0000256" key="3">
    <source>
        <dbReference type="ARBA" id="ARBA00022741"/>
    </source>
</evidence>
<protein>
    <submittedName>
        <fullName evidence="6">ABC transporter ATP-binding protein</fullName>
    </submittedName>
</protein>
<comment type="caution">
    <text evidence="6">The sequence shown here is derived from an EMBL/GenBank/DDBJ whole genome shotgun (WGS) entry which is preliminary data.</text>
</comment>
<feature type="domain" description="ABC transporter" evidence="5">
    <location>
        <begin position="5"/>
        <end position="251"/>
    </location>
</feature>
<evidence type="ECO:0000256" key="4">
    <source>
        <dbReference type="ARBA" id="ARBA00022840"/>
    </source>
</evidence>
<reference evidence="7" key="1">
    <citation type="journal article" date="2019" name="Int. J. Syst. Evol. Microbiol.">
        <title>The Global Catalogue of Microorganisms (GCM) 10K type strain sequencing project: providing services to taxonomists for standard genome sequencing and annotation.</title>
        <authorList>
            <consortium name="The Broad Institute Genomics Platform"/>
            <consortium name="The Broad Institute Genome Sequencing Center for Infectious Disease"/>
            <person name="Wu L."/>
            <person name="Ma J."/>
        </authorList>
    </citation>
    <scope>NUCLEOTIDE SEQUENCE [LARGE SCALE GENOMIC DNA]</scope>
    <source>
        <strain evidence="7">CGMCC 1.10131</strain>
    </source>
</reference>
<dbReference type="Pfam" id="PF00005">
    <property type="entry name" value="ABC_tran"/>
    <property type="match status" value="2"/>
</dbReference>
<gene>
    <name evidence="6" type="ORF">GCM10007414_10300</name>
</gene>
<dbReference type="NCBIfam" id="NF007739">
    <property type="entry name" value="PRK10419.1"/>
    <property type="match status" value="2"/>
</dbReference>
<dbReference type="Pfam" id="PF08352">
    <property type="entry name" value="oligo_HPY"/>
    <property type="match status" value="2"/>
</dbReference>
<keyword evidence="7" id="KW-1185">Reference proteome</keyword>
<evidence type="ECO:0000256" key="1">
    <source>
        <dbReference type="ARBA" id="ARBA00005417"/>
    </source>
</evidence>
<proteinExistence type="inferred from homology"/>
<dbReference type="InterPro" id="IPR013563">
    <property type="entry name" value="Oligopep_ABC_C"/>
</dbReference>
<dbReference type="Proteomes" id="UP000651977">
    <property type="component" value="Unassembled WGS sequence"/>
</dbReference>
<dbReference type="PANTHER" id="PTHR43776">
    <property type="entry name" value="TRANSPORT ATP-BINDING PROTEIN"/>
    <property type="match status" value="1"/>
</dbReference>
<dbReference type="InterPro" id="IPR027417">
    <property type="entry name" value="P-loop_NTPase"/>
</dbReference>
<evidence type="ECO:0000259" key="5">
    <source>
        <dbReference type="PROSITE" id="PS50893"/>
    </source>
</evidence>
<dbReference type="GO" id="GO:0005524">
    <property type="term" value="F:ATP binding"/>
    <property type="evidence" value="ECO:0007669"/>
    <property type="project" value="UniProtKB-KW"/>
</dbReference>
<evidence type="ECO:0000313" key="7">
    <source>
        <dbReference type="Proteomes" id="UP000651977"/>
    </source>
</evidence>
<dbReference type="EMBL" id="BMDY01000005">
    <property type="protein sequence ID" value="GGA99204.1"/>
    <property type="molecule type" value="Genomic_DNA"/>
</dbReference>
<evidence type="ECO:0000256" key="2">
    <source>
        <dbReference type="ARBA" id="ARBA00022448"/>
    </source>
</evidence>
<dbReference type="InterPro" id="IPR003439">
    <property type="entry name" value="ABC_transporter-like_ATP-bd"/>
</dbReference>
<organism evidence="6 7">
    <name type="scientific">Agarivorans gilvus</name>
    <dbReference type="NCBI Taxonomy" id="680279"/>
    <lineage>
        <taxon>Bacteria</taxon>
        <taxon>Pseudomonadati</taxon>
        <taxon>Pseudomonadota</taxon>
        <taxon>Gammaproteobacteria</taxon>
        <taxon>Alteromonadales</taxon>
        <taxon>Alteromonadaceae</taxon>
        <taxon>Agarivorans</taxon>
    </lineage>
</organism>
<dbReference type="PANTHER" id="PTHR43776:SF7">
    <property type="entry name" value="D,D-DIPEPTIDE TRANSPORT ATP-BINDING PROTEIN DDPF-RELATED"/>
    <property type="match status" value="1"/>
</dbReference>
<dbReference type="InterPro" id="IPR003593">
    <property type="entry name" value="AAA+_ATPase"/>
</dbReference>
<keyword evidence="2" id="KW-0813">Transport</keyword>
<dbReference type="InterPro" id="IPR050319">
    <property type="entry name" value="ABC_transp_ATP-bind"/>
</dbReference>
<dbReference type="PROSITE" id="PS00211">
    <property type="entry name" value="ABC_TRANSPORTER_1"/>
    <property type="match status" value="2"/>
</dbReference>
<dbReference type="PROSITE" id="PS50893">
    <property type="entry name" value="ABC_TRANSPORTER_2"/>
    <property type="match status" value="2"/>
</dbReference>
<dbReference type="SMART" id="SM00382">
    <property type="entry name" value="AAA"/>
    <property type="match status" value="2"/>
</dbReference>